<evidence type="ECO:0000256" key="8">
    <source>
        <dbReference type="ARBA" id="ARBA00023030"/>
    </source>
</evidence>
<reference evidence="15" key="1">
    <citation type="submission" date="2023-04" db="EMBL/GenBank/DDBJ databases">
        <title>Chromosome-level genome of Chaenocephalus aceratus.</title>
        <authorList>
            <person name="Park H."/>
        </authorList>
    </citation>
    <scope>NUCLEOTIDE SEQUENCE</scope>
    <source>
        <strain evidence="15">DE</strain>
        <tissue evidence="15">Muscle</tissue>
    </source>
</reference>
<evidence type="ECO:0000256" key="1">
    <source>
        <dbReference type="ARBA" id="ARBA00004479"/>
    </source>
</evidence>
<evidence type="ECO:0000313" key="15">
    <source>
        <dbReference type="EMBL" id="KAK1892342.1"/>
    </source>
</evidence>
<dbReference type="PANTHER" id="PTHR10740:SF11">
    <property type="entry name" value="PROEPIREGULIN"/>
    <property type="match status" value="1"/>
</dbReference>
<evidence type="ECO:0000256" key="3">
    <source>
        <dbReference type="ARBA" id="ARBA00022525"/>
    </source>
</evidence>
<keyword evidence="6" id="KW-0732">Signal</keyword>
<keyword evidence="10 12" id="KW-1015">Disulfide bond</keyword>
<feature type="disulfide bond" evidence="12">
    <location>
        <begin position="166"/>
        <end position="183"/>
    </location>
</feature>
<dbReference type="GO" id="GO:0016020">
    <property type="term" value="C:membrane"/>
    <property type="evidence" value="ECO:0007669"/>
    <property type="project" value="UniProtKB-SubCell"/>
</dbReference>
<feature type="transmembrane region" description="Helical" evidence="13">
    <location>
        <begin position="101"/>
        <end position="119"/>
    </location>
</feature>
<organism evidence="15 16">
    <name type="scientific">Dissostichus eleginoides</name>
    <name type="common">Patagonian toothfish</name>
    <name type="synonym">Dissostichus amissus</name>
    <dbReference type="NCBI Taxonomy" id="100907"/>
    <lineage>
        <taxon>Eukaryota</taxon>
        <taxon>Metazoa</taxon>
        <taxon>Chordata</taxon>
        <taxon>Craniata</taxon>
        <taxon>Vertebrata</taxon>
        <taxon>Euteleostomi</taxon>
        <taxon>Actinopterygii</taxon>
        <taxon>Neopterygii</taxon>
        <taxon>Teleostei</taxon>
        <taxon>Neoteleostei</taxon>
        <taxon>Acanthomorphata</taxon>
        <taxon>Eupercaria</taxon>
        <taxon>Perciformes</taxon>
        <taxon>Notothenioidei</taxon>
        <taxon>Nototheniidae</taxon>
        <taxon>Dissostichus</taxon>
    </lineage>
</organism>
<dbReference type="AlphaFoldDB" id="A0AAD9F7W3"/>
<dbReference type="GO" id="GO:0005615">
    <property type="term" value="C:extracellular space"/>
    <property type="evidence" value="ECO:0007669"/>
    <property type="project" value="TreeGrafter"/>
</dbReference>
<evidence type="ECO:0000256" key="5">
    <source>
        <dbReference type="ARBA" id="ARBA00022692"/>
    </source>
</evidence>
<dbReference type="GO" id="GO:0008284">
    <property type="term" value="P:positive regulation of cell population proliferation"/>
    <property type="evidence" value="ECO:0007669"/>
    <property type="project" value="TreeGrafter"/>
</dbReference>
<feature type="disulfide bond" evidence="12">
    <location>
        <begin position="185"/>
        <end position="194"/>
    </location>
</feature>
<evidence type="ECO:0000256" key="4">
    <source>
        <dbReference type="ARBA" id="ARBA00022536"/>
    </source>
</evidence>
<dbReference type="PANTHER" id="PTHR10740">
    <property type="entry name" value="TRANSFORMING GROWTH FACTOR ALPHA"/>
    <property type="match status" value="1"/>
</dbReference>
<dbReference type="EMBL" id="JASDAP010000013">
    <property type="protein sequence ID" value="KAK1892342.1"/>
    <property type="molecule type" value="Genomic_DNA"/>
</dbReference>
<evidence type="ECO:0000256" key="6">
    <source>
        <dbReference type="ARBA" id="ARBA00022729"/>
    </source>
</evidence>
<evidence type="ECO:0000256" key="10">
    <source>
        <dbReference type="ARBA" id="ARBA00023157"/>
    </source>
</evidence>
<keyword evidence="3" id="KW-0964">Secreted</keyword>
<evidence type="ECO:0000256" key="12">
    <source>
        <dbReference type="PROSITE-ProRule" id="PRU00076"/>
    </source>
</evidence>
<name>A0AAD9F7W3_DISEL</name>
<dbReference type="GO" id="GO:0005154">
    <property type="term" value="F:epidermal growth factor receptor binding"/>
    <property type="evidence" value="ECO:0007669"/>
    <property type="project" value="TreeGrafter"/>
</dbReference>
<feature type="domain" description="EGF-like" evidence="14">
    <location>
        <begin position="154"/>
        <end position="195"/>
    </location>
</feature>
<feature type="transmembrane region" description="Helical" evidence="13">
    <location>
        <begin position="209"/>
        <end position="231"/>
    </location>
</feature>
<keyword evidence="5 13" id="KW-0812">Transmembrane</keyword>
<keyword evidence="11" id="KW-0325">Glycoprotein</keyword>
<dbReference type="GO" id="GO:0045840">
    <property type="term" value="P:positive regulation of mitotic nuclear division"/>
    <property type="evidence" value="ECO:0007669"/>
    <property type="project" value="TreeGrafter"/>
</dbReference>
<dbReference type="PROSITE" id="PS50026">
    <property type="entry name" value="EGF_3"/>
    <property type="match status" value="1"/>
</dbReference>
<evidence type="ECO:0000259" key="14">
    <source>
        <dbReference type="PROSITE" id="PS50026"/>
    </source>
</evidence>
<comment type="subcellular location">
    <subcellularLocation>
        <location evidence="1">Membrane</location>
        <topology evidence="1">Single-pass type I membrane protein</topology>
    </subcellularLocation>
    <subcellularLocation>
        <location evidence="2">Secreted</location>
    </subcellularLocation>
</comment>
<keyword evidence="16" id="KW-1185">Reference proteome</keyword>
<proteinExistence type="predicted"/>
<evidence type="ECO:0000256" key="13">
    <source>
        <dbReference type="SAM" id="Phobius"/>
    </source>
</evidence>
<keyword evidence="4 12" id="KW-0245">EGF-like domain</keyword>
<feature type="transmembrane region" description="Helical" evidence="13">
    <location>
        <begin position="37"/>
        <end position="59"/>
    </location>
</feature>
<evidence type="ECO:0000256" key="2">
    <source>
        <dbReference type="ARBA" id="ARBA00004613"/>
    </source>
</evidence>
<keyword evidence="9 13" id="KW-0472">Membrane</keyword>
<keyword evidence="7 13" id="KW-1133">Transmembrane helix</keyword>
<dbReference type="Gene3D" id="2.10.25.10">
    <property type="entry name" value="Laminin"/>
    <property type="match status" value="1"/>
</dbReference>
<comment type="caution">
    <text evidence="15">The sequence shown here is derived from an EMBL/GenBank/DDBJ whole genome shotgun (WGS) entry which is preliminary data.</text>
</comment>
<dbReference type="GO" id="GO:0008083">
    <property type="term" value="F:growth factor activity"/>
    <property type="evidence" value="ECO:0007669"/>
    <property type="project" value="UniProtKB-KW"/>
</dbReference>
<accession>A0AAD9F7W3</accession>
<gene>
    <name evidence="15" type="ORF">KUDE01_007417</name>
</gene>
<evidence type="ECO:0000256" key="7">
    <source>
        <dbReference type="ARBA" id="ARBA00022989"/>
    </source>
</evidence>
<protein>
    <submittedName>
        <fullName evidence="15">Proepiregulin</fullName>
    </submittedName>
</protein>
<dbReference type="PROSITE" id="PS01186">
    <property type="entry name" value="EGF_2"/>
    <property type="match status" value="1"/>
</dbReference>
<evidence type="ECO:0000256" key="9">
    <source>
        <dbReference type="ARBA" id="ARBA00023136"/>
    </source>
</evidence>
<sequence>MLPQDSDEPACICKFSYTGKRCFFILHIHTLPELEKVIGVSLGAILIIFVLAIIFYCFAHKRRSIAFPLFLIFFGQIGSVSDPACSTPAVHRACCQRPVRLNMGNPSAILSMIGVMLLWPNVLTRSVSSRLQTADSTSLSAGQREERPHVVKRSTQNCGSTFESYCMNHGQCMLLVDVNEQHCQCEKGFYGPRCSKMEFVVQELGEDQIVVIIFCVSLLIIGLAGVLYFFCKWYKKNKCGRQQKRQGYKGVQIA</sequence>
<dbReference type="SUPFAM" id="SSF57196">
    <property type="entry name" value="EGF/Laminin"/>
    <property type="match status" value="1"/>
</dbReference>
<evidence type="ECO:0000256" key="11">
    <source>
        <dbReference type="ARBA" id="ARBA00023180"/>
    </source>
</evidence>
<comment type="caution">
    <text evidence="12">Lacks conserved residue(s) required for the propagation of feature annotation.</text>
</comment>
<dbReference type="InterPro" id="IPR000742">
    <property type="entry name" value="EGF"/>
</dbReference>
<dbReference type="Proteomes" id="UP001228049">
    <property type="component" value="Unassembled WGS sequence"/>
</dbReference>
<keyword evidence="8" id="KW-0339">Growth factor</keyword>
<evidence type="ECO:0000313" key="16">
    <source>
        <dbReference type="Proteomes" id="UP001228049"/>
    </source>
</evidence>
<dbReference type="PROSITE" id="PS00022">
    <property type="entry name" value="EGF_1"/>
    <property type="match status" value="2"/>
</dbReference>
<dbReference type="GO" id="GO:0007173">
    <property type="term" value="P:epidermal growth factor receptor signaling pathway"/>
    <property type="evidence" value="ECO:0007669"/>
    <property type="project" value="TreeGrafter"/>
</dbReference>